<keyword evidence="2" id="KW-1185">Reference proteome</keyword>
<comment type="caution">
    <text evidence="1">The sequence shown here is derived from an EMBL/GenBank/DDBJ whole genome shotgun (WGS) entry which is preliminary data.</text>
</comment>
<evidence type="ECO:0000313" key="2">
    <source>
        <dbReference type="Proteomes" id="UP001055811"/>
    </source>
</evidence>
<dbReference type="Proteomes" id="UP001055811">
    <property type="component" value="Linkage Group LG02"/>
</dbReference>
<dbReference type="EMBL" id="CM042010">
    <property type="protein sequence ID" value="KAI3781348.1"/>
    <property type="molecule type" value="Genomic_DNA"/>
</dbReference>
<gene>
    <name evidence="1" type="ORF">L2E82_11361</name>
</gene>
<reference evidence="2" key="1">
    <citation type="journal article" date="2022" name="Mol. Ecol. Resour.">
        <title>The genomes of chicory, endive, great burdock and yacon provide insights into Asteraceae palaeo-polyploidization history and plant inulin production.</title>
        <authorList>
            <person name="Fan W."/>
            <person name="Wang S."/>
            <person name="Wang H."/>
            <person name="Wang A."/>
            <person name="Jiang F."/>
            <person name="Liu H."/>
            <person name="Zhao H."/>
            <person name="Xu D."/>
            <person name="Zhang Y."/>
        </authorList>
    </citation>
    <scope>NUCLEOTIDE SEQUENCE [LARGE SCALE GENOMIC DNA]</scope>
    <source>
        <strain evidence="2">cv. Punajuju</strain>
    </source>
</reference>
<evidence type="ECO:0000313" key="1">
    <source>
        <dbReference type="EMBL" id="KAI3781348.1"/>
    </source>
</evidence>
<organism evidence="1 2">
    <name type="scientific">Cichorium intybus</name>
    <name type="common">Chicory</name>
    <dbReference type="NCBI Taxonomy" id="13427"/>
    <lineage>
        <taxon>Eukaryota</taxon>
        <taxon>Viridiplantae</taxon>
        <taxon>Streptophyta</taxon>
        <taxon>Embryophyta</taxon>
        <taxon>Tracheophyta</taxon>
        <taxon>Spermatophyta</taxon>
        <taxon>Magnoliopsida</taxon>
        <taxon>eudicotyledons</taxon>
        <taxon>Gunneridae</taxon>
        <taxon>Pentapetalae</taxon>
        <taxon>asterids</taxon>
        <taxon>campanulids</taxon>
        <taxon>Asterales</taxon>
        <taxon>Asteraceae</taxon>
        <taxon>Cichorioideae</taxon>
        <taxon>Cichorieae</taxon>
        <taxon>Cichoriinae</taxon>
        <taxon>Cichorium</taxon>
    </lineage>
</organism>
<protein>
    <submittedName>
        <fullName evidence="1">Uncharacterized protein</fullName>
    </submittedName>
</protein>
<proteinExistence type="predicted"/>
<sequence length="77" mass="8777">MTISSESHTSTSYKGKLKQECTFDREPFTEKGNDGVHLFVRFIFIRYESCIDAEIQQRAVECVALSRKGEALMDILA</sequence>
<name>A0ACB9GDS8_CICIN</name>
<accession>A0ACB9GDS8</accession>
<reference evidence="1 2" key="2">
    <citation type="journal article" date="2022" name="Mol. Ecol. Resour.">
        <title>The genomes of chicory, endive, great burdock and yacon provide insights into Asteraceae paleo-polyploidization history and plant inulin production.</title>
        <authorList>
            <person name="Fan W."/>
            <person name="Wang S."/>
            <person name="Wang H."/>
            <person name="Wang A."/>
            <person name="Jiang F."/>
            <person name="Liu H."/>
            <person name="Zhao H."/>
            <person name="Xu D."/>
            <person name="Zhang Y."/>
        </authorList>
    </citation>
    <scope>NUCLEOTIDE SEQUENCE [LARGE SCALE GENOMIC DNA]</scope>
    <source>
        <strain evidence="2">cv. Punajuju</strain>
        <tissue evidence="1">Leaves</tissue>
    </source>
</reference>